<organism evidence="1 2">
    <name type="scientific">Jatropha curcas</name>
    <name type="common">Barbados nut</name>
    <dbReference type="NCBI Taxonomy" id="180498"/>
    <lineage>
        <taxon>Eukaryota</taxon>
        <taxon>Viridiplantae</taxon>
        <taxon>Streptophyta</taxon>
        <taxon>Embryophyta</taxon>
        <taxon>Tracheophyta</taxon>
        <taxon>Spermatophyta</taxon>
        <taxon>Magnoliopsida</taxon>
        <taxon>eudicotyledons</taxon>
        <taxon>Gunneridae</taxon>
        <taxon>Pentapetalae</taxon>
        <taxon>rosids</taxon>
        <taxon>fabids</taxon>
        <taxon>Malpighiales</taxon>
        <taxon>Euphorbiaceae</taxon>
        <taxon>Crotonoideae</taxon>
        <taxon>Jatropheae</taxon>
        <taxon>Jatropha</taxon>
    </lineage>
</organism>
<accession>A0A067JUQ3</accession>
<reference evidence="1 2" key="1">
    <citation type="journal article" date="2014" name="PLoS ONE">
        <title>Global Analysis of Gene Expression Profiles in Physic Nut (Jatropha curcas L.) Seedlings Exposed to Salt Stress.</title>
        <authorList>
            <person name="Zhang L."/>
            <person name="Zhang C."/>
            <person name="Wu P."/>
            <person name="Chen Y."/>
            <person name="Li M."/>
            <person name="Jiang H."/>
            <person name="Wu G."/>
        </authorList>
    </citation>
    <scope>NUCLEOTIDE SEQUENCE [LARGE SCALE GENOMIC DNA]</scope>
    <source>
        <strain evidence="2">cv. GZQX0401</strain>
        <tissue evidence="1">Young leaves</tissue>
    </source>
</reference>
<name>A0A067JUQ3_JATCU</name>
<dbReference type="EMBL" id="KK914808">
    <property type="protein sequence ID" value="KDP27691.1"/>
    <property type="molecule type" value="Genomic_DNA"/>
</dbReference>
<sequence>MSQHLPDEEVDSYAPLKGAMLEGGMPAGGVAGGILGFDAERASVVGQATAGPNQCDLVQQLVAALRQAAGA</sequence>
<dbReference type="Proteomes" id="UP000027138">
    <property type="component" value="Unassembled WGS sequence"/>
</dbReference>
<protein>
    <submittedName>
        <fullName evidence="1">Uncharacterized protein</fullName>
    </submittedName>
</protein>
<proteinExistence type="predicted"/>
<evidence type="ECO:0000313" key="2">
    <source>
        <dbReference type="Proteomes" id="UP000027138"/>
    </source>
</evidence>
<evidence type="ECO:0000313" key="1">
    <source>
        <dbReference type="EMBL" id="KDP27691.1"/>
    </source>
</evidence>
<gene>
    <name evidence="1" type="ORF">JCGZ_19730</name>
</gene>
<keyword evidence="2" id="KW-1185">Reference proteome</keyword>
<dbReference type="AlphaFoldDB" id="A0A067JUQ3"/>